<dbReference type="InterPro" id="IPR011008">
    <property type="entry name" value="Dimeric_a/b-barrel"/>
</dbReference>
<dbReference type="Proteomes" id="UP000503278">
    <property type="component" value="Chromosome"/>
</dbReference>
<dbReference type="Pfam" id="PF07876">
    <property type="entry name" value="Dabb"/>
    <property type="match status" value="1"/>
</dbReference>
<proteinExistence type="predicted"/>
<dbReference type="SUPFAM" id="SSF54909">
    <property type="entry name" value="Dimeric alpha+beta barrel"/>
    <property type="match status" value="1"/>
</dbReference>
<name>A0A7L5DXT5_9SPHI</name>
<evidence type="ECO:0000259" key="2">
    <source>
        <dbReference type="PROSITE" id="PS51502"/>
    </source>
</evidence>
<evidence type="ECO:0000313" key="4">
    <source>
        <dbReference type="Proteomes" id="UP000503278"/>
    </source>
</evidence>
<feature type="domain" description="Stress-response A/B barrel" evidence="2">
    <location>
        <begin position="4"/>
        <end position="98"/>
    </location>
</feature>
<reference evidence="3 4" key="1">
    <citation type="submission" date="2020-04" db="EMBL/GenBank/DDBJ databases">
        <title>Genome sequencing of novel species.</title>
        <authorList>
            <person name="Heo J."/>
            <person name="Kim S.-J."/>
            <person name="Kim J.-S."/>
            <person name="Hong S.-B."/>
            <person name="Kwon S.-W."/>
        </authorList>
    </citation>
    <scope>NUCLEOTIDE SEQUENCE [LARGE SCALE GENOMIC DNA]</scope>
    <source>
        <strain evidence="3 4">F39-2</strain>
    </source>
</reference>
<dbReference type="RefSeq" id="WP_169606928.1">
    <property type="nucleotide sequence ID" value="NZ_CP051682.1"/>
</dbReference>
<accession>A0A7L5DXT5</accession>
<dbReference type="AlphaFoldDB" id="A0A7L5DXT5"/>
<comment type="subunit">
    <text evidence="1">Homodimer.</text>
</comment>
<gene>
    <name evidence="3" type="ORF">HH214_08560</name>
</gene>
<protein>
    <submittedName>
        <fullName evidence="3">Dabb family protein</fullName>
    </submittedName>
</protein>
<dbReference type="EMBL" id="CP051682">
    <property type="protein sequence ID" value="QJD95922.1"/>
    <property type="molecule type" value="Genomic_DNA"/>
</dbReference>
<dbReference type="InterPro" id="IPR013097">
    <property type="entry name" value="Dabb"/>
</dbReference>
<organism evidence="3 4">
    <name type="scientific">Mucilaginibacter robiniae</name>
    <dbReference type="NCBI Taxonomy" id="2728022"/>
    <lineage>
        <taxon>Bacteria</taxon>
        <taxon>Pseudomonadati</taxon>
        <taxon>Bacteroidota</taxon>
        <taxon>Sphingobacteriia</taxon>
        <taxon>Sphingobacteriales</taxon>
        <taxon>Sphingobacteriaceae</taxon>
        <taxon>Mucilaginibacter</taxon>
    </lineage>
</organism>
<keyword evidence="4" id="KW-1185">Reference proteome</keyword>
<dbReference type="PANTHER" id="PTHR33178">
    <property type="match status" value="1"/>
</dbReference>
<evidence type="ECO:0000313" key="3">
    <source>
        <dbReference type="EMBL" id="QJD95922.1"/>
    </source>
</evidence>
<dbReference type="PROSITE" id="PS51502">
    <property type="entry name" value="S_R_A_B_BARREL"/>
    <property type="match status" value="1"/>
</dbReference>
<dbReference type="InterPro" id="IPR044662">
    <property type="entry name" value="HS1/DABB1-like"/>
</dbReference>
<dbReference type="SMART" id="SM00886">
    <property type="entry name" value="Dabb"/>
    <property type="match status" value="1"/>
</dbReference>
<sequence>MKKIRHIVLLKFKEDCTPEQVKKIEDAFISLQSAIQEIVDLEWGLNNSPENLNDGFTHGFVLTFNTEAERQTYLVHPSHVAFTDLLKNALDKVLVFDYSA</sequence>
<evidence type="ECO:0000256" key="1">
    <source>
        <dbReference type="ARBA" id="ARBA00011738"/>
    </source>
</evidence>
<dbReference type="KEGG" id="mrob:HH214_08560"/>
<dbReference type="Gene3D" id="3.30.70.100">
    <property type="match status" value="1"/>
</dbReference>
<dbReference type="PANTHER" id="PTHR33178:SF10">
    <property type="entry name" value="STRESS-RESPONSE A_B BARREL DOMAIN-CONTAINING PROTEIN"/>
    <property type="match status" value="1"/>
</dbReference>